<keyword evidence="6 8" id="KW-0067">ATP-binding</keyword>
<keyword evidence="4 8" id="KW-0317">Glutathione biosynthesis</keyword>
<evidence type="ECO:0000259" key="10">
    <source>
        <dbReference type="Pfam" id="PF04262"/>
    </source>
</evidence>
<keyword evidence="5 8" id="KW-0547">Nucleotide-binding</keyword>
<dbReference type="RefSeq" id="WP_119629629.1">
    <property type="nucleotide sequence ID" value="NZ_AP017928.1"/>
</dbReference>
<keyword evidence="3 8" id="KW-0436">Ligase</keyword>
<dbReference type="GO" id="GO:0006750">
    <property type="term" value="P:glutathione biosynthetic process"/>
    <property type="evidence" value="ECO:0007669"/>
    <property type="project" value="UniProtKB-UniRule"/>
</dbReference>
<dbReference type="HAMAP" id="MF_00578">
    <property type="entry name" value="Glu_cys_ligase"/>
    <property type="match status" value="1"/>
</dbReference>
<dbReference type="PANTHER" id="PTHR38761">
    <property type="entry name" value="GLUTAMATE--CYSTEINE LIGASE"/>
    <property type="match status" value="1"/>
</dbReference>
<dbReference type="GO" id="GO:0005524">
    <property type="term" value="F:ATP binding"/>
    <property type="evidence" value="ECO:0007669"/>
    <property type="project" value="UniProtKB-KW"/>
</dbReference>
<evidence type="ECO:0000256" key="6">
    <source>
        <dbReference type="ARBA" id="ARBA00022840"/>
    </source>
</evidence>
<dbReference type="EMBL" id="AP017928">
    <property type="protein sequence ID" value="BBA34164.1"/>
    <property type="molecule type" value="Genomic_DNA"/>
</dbReference>
<comment type="catalytic activity">
    <reaction evidence="7 8 9">
        <text>L-cysteine + L-glutamate + ATP = gamma-L-glutamyl-L-cysteine + ADP + phosphate + H(+)</text>
        <dbReference type="Rhea" id="RHEA:13285"/>
        <dbReference type="ChEBI" id="CHEBI:15378"/>
        <dbReference type="ChEBI" id="CHEBI:29985"/>
        <dbReference type="ChEBI" id="CHEBI:30616"/>
        <dbReference type="ChEBI" id="CHEBI:35235"/>
        <dbReference type="ChEBI" id="CHEBI:43474"/>
        <dbReference type="ChEBI" id="CHEBI:58173"/>
        <dbReference type="ChEBI" id="CHEBI:456216"/>
        <dbReference type="EC" id="6.3.2.2"/>
    </reaction>
</comment>
<organism evidence="11 12">
    <name type="scientific">Methylocaldum marinum</name>
    <dbReference type="NCBI Taxonomy" id="1432792"/>
    <lineage>
        <taxon>Bacteria</taxon>
        <taxon>Pseudomonadati</taxon>
        <taxon>Pseudomonadota</taxon>
        <taxon>Gammaproteobacteria</taxon>
        <taxon>Methylococcales</taxon>
        <taxon>Methylococcaceae</taxon>
        <taxon>Methylocaldum</taxon>
    </lineage>
</organism>
<dbReference type="InterPro" id="IPR007370">
    <property type="entry name" value="Glu_cys_ligase"/>
</dbReference>
<accession>A0A250KRI9</accession>
<dbReference type="AlphaFoldDB" id="A0A250KRI9"/>
<evidence type="ECO:0000256" key="7">
    <source>
        <dbReference type="ARBA" id="ARBA00048819"/>
    </source>
</evidence>
<dbReference type="OrthoDB" id="9803907at2"/>
<keyword evidence="12" id="KW-1185">Reference proteome</keyword>
<evidence type="ECO:0000256" key="2">
    <source>
        <dbReference type="ARBA" id="ARBA00008772"/>
    </source>
</evidence>
<evidence type="ECO:0000256" key="3">
    <source>
        <dbReference type="ARBA" id="ARBA00022598"/>
    </source>
</evidence>
<evidence type="ECO:0000256" key="4">
    <source>
        <dbReference type="ARBA" id="ARBA00022684"/>
    </source>
</evidence>
<evidence type="ECO:0000256" key="8">
    <source>
        <dbReference type="HAMAP-Rule" id="MF_00578"/>
    </source>
</evidence>
<dbReference type="GO" id="GO:0004357">
    <property type="term" value="F:glutamate-cysteine ligase activity"/>
    <property type="evidence" value="ECO:0007669"/>
    <property type="project" value="UniProtKB-UniRule"/>
</dbReference>
<dbReference type="Proteomes" id="UP000266313">
    <property type="component" value="Chromosome"/>
</dbReference>
<feature type="domain" description="Glutamate--cysteine ligase" evidence="10">
    <location>
        <begin position="10"/>
        <end position="381"/>
    </location>
</feature>
<proteinExistence type="inferred from homology"/>
<dbReference type="EC" id="6.3.2.2" evidence="8"/>
<dbReference type="KEGG" id="mmai:sS8_2212"/>
<evidence type="ECO:0000256" key="1">
    <source>
        <dbReference type="ARBA" id="ARBA00005006"/>
    </source>
</evidence>
<comment type="pathway">
    <text evidence="1 8 9">Sulfur metabolism; glutathione biosynthesis; glutathione from L-cysteine and L-glutamate: step 1/2.</text>
</comment>
<dbReference type="UniPathway" id="UPA00142">
    <property type="reaction ID" value="UER00209"/>
</dbReference>
<dbReference type="Gene3D" id="3.30.590.20">
    <property type="match status" value="1"/>
</dbReference>
<gene>
    <name evidence="8" type="primary">gshA</name>
    <name evidence="11" type="ORF">sS8_2212</name>
</gene>
<dbReference type="InterPro" id="IPR006334">
    <property type="entry name" value="Glut_cys_ligase"/>
</dbReference>
<dbReference type="GO" id="GO:0005829">
    <property type="term" value="C:cytosol"/>
    <property type="evidence" value="ECO:0007669"/>
    <property type="project" value="TreeGrafter"/>
</dbReference>
<dbReference type="SUPFAM" id="SSF55931">
    <property type="entry name" value="Glutamine synthetase/guanido kinase"/>
    <property type="match status" value="1"/>
</dbReference>
<reference evidence="11 12" key="1">
    <citation type="submission" date="2016-12" db="EMBL/GenBank/DDBJ databases">
        <title>Genome sequencing of Methylocaldum marinum.</title>
        <authorList>
            <person name="Takeuchi M."/>
            <person name="Kamagata Y."/>
            <person name="Hiraoka S."/>
            <person name="Oshima K."/>
            <person name="Hattori M."/>
            <person name="Iwasaki W."/>
        </authorList>
    </citation>
    <scope>NUCLEOTIDE SEQUENCE [LARGE SCALE GENOMIC DNA]</scope>
    <source>
        <strain evidence="11 12">S8</strain>
    </source>
</reference>
<dbReference type="Pfam" id="PF04262">
    <property type="entry name" value="Glu_cys_ligase"/>
    <property type="match status" value="1"/>
</dbReference>
<name>A0A250KRI9_9GAMM</name>
<dbReference type="PANTHER" id="PTHR38761:SF1">
    <property type="entry name" value="GLUTAMATE--CYSTEINE LIGASE"/>
    <property type="match status" value="1"/>
</dbReference>
<dbReference type="InterPro" id="IPR014746">
    <property type="entry name" value="Gln_synth/guanido_kin_cat_dom"/>
</dbReference>
<evidence type="ECO:0000256" key="9">
    <source>
        <dbReference type="RuleBase" id="RU004391"/>
    </source>
</evidence>
<protein>
    <recommendedName>
        <fullName evidence="8">Glutamate--cysteine ligase</fullName>
        <ecNumber evidence="8">6.3.2.2</ecNumber>
    </recommendedName>
    <alternativeName>
        <fullName evidence="8">Gamma-ECS</fullName>
        <shortName evidence="8">GCS</shortName>
    </alternativeName>
    <alternativeName>
        <fullName evidence="8">Gamma-glutamylcysteine synthetase</fullName>
    </alternativeName>
</protein>
<evidence type="ECO:0000313" key="12">
    <source>
        <dbReference type="Proteomes" id="UP000266313"/>
    </source>
</evidence>
<evidence type="ECO:0000313" key="11">
    <source>
        <dbReference type="EMBL" id="BBA34164.1"/>
    </source>
</evidence>
<comment type="similarity">
    <text evidence="2 8">Belongs to the glutamate--cysteine ligase type 1 family. Type 1 subfamily.</text>
</comment>
<evidence type="ECO:0000256" key="5">
    <source>
        <dbReference type="ARBA" id="ARBA00022741"/>
    </source>
</evidence>
<dbReference type="GO" id="GO:0046872">
    <property type="term" value="F:metal ion binding"/>
    <property type="evidence" value="ECO:0007669"/>
    <property type="project" value="TreeGrafter"/>
</dbReference>
<dbReference type="NCBIfam" id="TIGR01434">
    <property type="entry name" value="glu_cys_ligase"/>
    <property type="match status" value="1"/>
</dbReference>
<sequence>MSQRTDSRLNQLIHAGQQHLLRDGLKGLEKESLRLTSDGIIAHTPHPIGVGSALTHPYITTDYSEALIELITPPYADPAETLRFLKDLHTFVYRNVGDEILLATSMPCGVAGDESIPIAEYGTSNIGRMKHIYRRGLAYRYGRMMQAIAGVHFNYSVNEALWPVLRELEGGGESLSGFISENYFGIVRNVHRYGWLTIYLFGASPAFGKSFFAGREYLASRFSEFDARTLFRPYATSLRMSDIGYKNDSQARLEISFNSLDDYVASLGGAIATPYPLYREIGVKVDGDYRQLNSNILQIENEYYSVVRPKQIAESGEKPTLALKRRGVRYLELRSLDLGCFGSAGVSLEQLRFLEIFLLFCLLEPSPPIASAEKAEAGQNGLAVACCGRMPGFRLLRSGREVPLKDWAEEILDAMRGIAEILDAGDRSRPYTGILEQQTALFSDPALTPSARMLAEMRANRESFDEYALRISSEHARALRDRFLSAERSEFLRRLTEESLEEQMRIEADDKLPFDEFLQRYFAQA</sequence>